<organism evidence="1 2">
    <name type="scientific">Flavobacterium cellulosilyticum</name>
    <dbReference type="NCBI Taxonomy" id="2541731"/>
    <lineage>
        <taxon>Bacteria</taxon>
        <taxon>Pseudomonadati</taxon>
        <taxon>Bacteroidota</taxon>
        <taxon>Flavobacteriia</taxon>
        <taxon>Flavobacteriales</taxon>
        <taxon>Flavobacteriaceae</taxon>
        <taxon>Flavobacterium</taxon>
    </lineage>
</organism>
<reference evidence="1 2" key="1">
    <citation type="submission" date="2019-03" db="EMBL/GenBank/DDBJ databases">
        <title>Flavobacterium AR-3-4 sp. nov. isolated from arctic soil.</title>
        <authorList>
            <person name="Chaudhary D.K."/>
        </authorList>
    </citation>
    <scope>NUCLEOTIDE SEQUENCE [LARGE SCALE GENOMIC DNA]</scope>
    <source>
        <strain evidence="1 2">AR-3-4</strain>
    </source>
</reference>
<dbReference type="AlphaFoldDB" id="A0A4R5CK85"/>
<dbReference type="RefSeq" id="WP_132003372.1">
    <property type="nucleotide sequence ID" value="NZ_SMFK01000003.1"/>
</dbReference>
<comment type="caution">
    <text evidence="1">The sequence shown here is derived from an EMBL/GenBank/DDBJ whole genome shotgun (WGS) entry which is preliminary data.</text>
</comment>
<sequence>MDNPCNLYKLQYKKANETLDILIIQKAEINFKLIAKPASASLNKALRTVNMDIRITENEIEHAEYCINRCESEFNPTI</sequence>
<gene>
    <name evidence="1" type="ORF">E0F76_06955</name>
</gene>
<evidence type="ECO:0000313" key="1">
    <source>
        <dbReference type="EMBL" id="TDD97834.1"/>
    </source>
</evidence>
<dbReference type="Proteomes" id="UP000295479">
    <property type="component" value="Unassembled WGS sequence"/>
</dbReference>
<name>A0A4R5CK85_9FLAO</name>
<evidence type="ECO:0000313" key="2">
    <source>
        <dbReference type="Proteomes" id="UP000295479"/>
    </source>
</evidence>
<dbReference type="EMBL" id="SMFK01000003">
    <property type="protein sequence ID" value="TDD97834.1"/>
    <property type="molecule type" value="Genomic_DNA"/>
</dbReference>
<protein>
    <submittedName>
        <fullName evidence="1">Uncharacterized protein</fullName>
    </submittedName>
</protein>
<dbReference type="OrthoDB" id="1366681at2"/>
<accession>A0A4R5CK85</accession>
<keyword evidence="2" id="KW-1185">Reference proteome</keyword>
<proteinExistence type="predicted"/>